<proteinExistence type="predicted"/>
<protein>
    <submittedName>
        <fullName evidence="3">LytTR family transcriptional regulator</fullName>
    </submittedName>
</protein>
<feature type="transmembrane region" description="Helical" evidence="1">
    <location>
        <begin position="100"/>
        <end position="117"/>
    </location>
</feature>
<keyword evidence="1" id="KW-1133">Transmembrane helix</keyword>
<sequence length="298" mass="35229">MDNLYQYFSAKPFRKFLQQPYPLYYTRQNSWKLFTVIFLISFLFNLFFEPFDVNKSEHKMSYFWICFLHAFLPAIIAFIYFSVVNFYTKSYNTWTVGKELLHISIVLLLIGIENFLLRDLIYDNPNNWSFRYFFEEIRNAFLVGMLIVMIIIPFNYSLLLHKNIKSAQEVKEKSPKFLNESAVKLIHTQVKSDEFELYPNDLIVVRSDGNYSEFFIHSKDDVIKLLKRISLKELEQQLSDFPQLMKTHRGWLVNLNSVTQTTGNAGGYQLTLTDFAEKVPVSRSIIPQFNERMSSLNA</sequence>
<reference evidence="3" key="1">
    <citation type="submission" date="2021-01" db="EMBL/GenBank/DDBJ databases">
        <title>Marivirga aurantiaca sp. nov., isolated from intertidal surface sediments.</title>
        <authorList>
            <person name="Zhang M."/>
        </authorList>
    </citation>
    <scope>NUCLEOTIDE SEQUENCE</scope>
    <source>
        <strain evidence="3">S37H4</strain>
    </source>
</reference>
<dbReference type="AlphaFoldDB" id="A0A934WZ86"/>
<gene>
    <name evidence="3" type="ORF">JKA74_11305</name>
</gene>
<feature type="domain" description="HTH LytTR-type" evidence="2">
    <location>
        <begin position="230"/>
        <end position="295"/>
    </location>
</feature>
<dbReference type="SMART" id="SM00850">
    <property type="entry name" value="LytTR"/>
    <property type="match status" value="1"/>
</dbReference>
<dbReference type="Proteomes" id="UP000611723">
    <property type="component" value="Unassembled WGS sequence"/>
</dbReference>
<keyword evidence="1" id="KW-0472">Membrane</keyword>
<dbReference type="EMBL" id="JAEQBW010000004">
    <property type="protein sequence ID" value="MBK6265626.1"/>
    <property type="molecule type" value="Genomic_DNA"/>
</dbReference>
<keyword evidence="4" id="KW-1185">Reference proteome</keyword>
<feature type="transmembrane region" description="Helical" evidence="1">
    <location>
        <begin position="31"/>
        <end position="48"/>
    </location>
</feature>
<keyword evidence="1" id="KW-0812">Transmembrane</keyword>
<dbReference type="InterPro" id="IPR007492">
    <property type="entry name" value="LytTR_DNA-bd_dom"/>
</dbReference>
<dbReference type="Pfam" id="PF04397">
    <property type="entry name" value="LytTR"/>
    <property type="match status" value="1"/>
</dbReference>
<evidence type="ECO:0000259" key="2">
    <source>
        <dbReference type="PROSITE" id="PS50930"/>
    </source>
</evidence>
<feature type="transmembrane region" description="Helical" evidence="1">
    <location>
        <begin position="137"/>
        <end position="159"/>
    </location>
</feature>
<evidence type="ECO:0000256" key="1">
    <source>
        <dbReference type="SAM" id="Phobius"/>
    </source>
</evidence>
<organism evidence="3 4">
    <name type="scientific">Marivirga aurantiaca</name>
    <dbReference type="NCBI Taxonomy" id="2802615"/>
    <lineage>
        <taxon>Bacteria</taxon>
        <taxon>Pseudomonadati</taxon>
        <taxon>Bacteroidota</taxon>
        <taxon>Cytophagia</taxon>
        <taxon>Cytophagales</taxon>
        <taxon>Marivirgaceae</taxon>
        <taxon>Marivirga</taxon>
    </lineage>
</organism>
<evidence type="ECO:0000313" key="4">
    <source>
        <dbReference type="Proteomes" id="UP000611723"/>
    </source>
</evidence>
<dbReference type="PROSITE" id="PS50930">
    <property type="entry name" value="HTH_LYTTR"/>
    <property type="match status" value="1"/>
</dbReference>
<accession>A0A934WZ86</accession>
<evidence type="ECO:0000313" key="3">
    <source>
        <dbReference type="EMBL" id="MBK6265626.1"/>
    </source>
</evidence>
<dbReference type="Gene3D" id="2.40.50.1020">
    <property type="entry name" value="LytTr DNA-binding domain"/>
    <property type="match status" value="1"/>
</dbReference>
<name>A0A934WZ86_9BACT</name>
<dbReference type="GO" id="GO:0003677">
    <property type="term" value="F:DNA binding"/>
    <property type="evidence" value="ECO:0007669"/>
    <property type="project" value="InterPro"/>
</dbReference>
<comment type="caution">
    <text evidence="3">The sequence shown here is derived from an EMBL/GenBank/DDBJ whole genome shotgun (WGS) entry which is preliminary data.</text>
</comment>
<feature type="transmembrane region" description="Helical" evidence="1">
    <location>
        <begin position="60"/>
        <end position="88"/>
    </location>
</feature>